<proteinExistence type="predicted"/>
<organism evidence="3">
    <name type="scientific">marine sediment metagenome</name>
    <dbReference type="NCBI Taxonomy" id="412755"/>
    <lineage>
        <taxon>unclassified sequences</taxon>
        <taxon>metagenomes</taxon>
        <taxon>ecological metagenomes</taxon>
    </lineage>
</organism>
<feature type="non-terminal residue" evidence="3">
    <location>
        <position position="249"/>
    </location>
</feature>
<feature type="domain" description="PBP" evidence="2">
    <location>
        <begin position="25"/>
        <end position="246"/>
    </location>
</feature>
<dbReference type="InterPro" id="IPR024370">
    <property type="entry name" value="PBP_domain"/>
</dbReference>
<evidence type="ECO:0000259" key="2">
    <source>
        <dbReference type="Pfam" id="PF12849"/>
    </source>
</evidence>
<dbReference type="EMBL" id="BART01008824">
    <property type="protein sequence ID" value="GAG58619.1"/>
    <property type="molecule type" value="Genomic_DNA"/>
</dbReference>
<comment type="caution">
    <text evidence="3">The sequence shown here is derived from an EMBL/GenBank/DDBJ whole genome shotgun (WGS) entry which is preliminary data.</text>
</comment>
<feature type="transmembrane region" description="Helical" evidence="1">
    <location>
        <begin position="6"/>
        <end position="29"/>
    </location>
</feature>
<dbReference type="AlphaFoldDB" id="X0YQR2"/>
<reference evidence="3" key="1">
    <citation type="journal article" date="2014" name="Front. Microbiol.">
        <title>High frequency of phylogenetically diverse reductive dehalogenase-homologous genes in deep subseafloor sedimentary metagenomes.</title>
        <authorList>
            <person name="Kawai M."/>
            <person name="Futagami T."/>
            <person name="Toyoda A."/>
            <person name="Takaki Y."/>
            <person name="Nishi S."/>
            <person name="Hori S."/>
            <person name="Arai W."/>
            <person name="Tsubouchi T."/>
            <person name="Morono Y."/>
            <person name="Uchiyama I."/>
            <person name="Ito T."/>
            <person name="Fujiyama A."/>
            <person name="Inagaki F."/>
            <person name="Takami H."/>
        </authorList>
    </citation>
    <scope>NUCLEOTIDE SEQUENCE</scope>
    <source>
        <strain evidence="3">Expedition CK06-06</strain>
    </source>
</reference>
<keyword evidence="1" id="KW-0472">Membrane</keyword>
<evidence type="ECO:0000313" key="3">
    <source>
        <dbReference type="EMBL" id="GAG58619.1"/>
    </source>
</evidence>
<gene>
    <name evidence="3" type="ORF">S01H4_19740</name>
</gene>
<dbReference type="PANTHER" id="PTHR37945">
    <property type="entry name" value="EXTRACELLULAR TUNGSTATE BINDING PROTEIN"/>
    <property type="match status" value="1"/>
</dbReference>
<name>X0YQR2_9ZZZZ</name>
<dbReference type="Pfam" id="PF12849">
    <property type="entry name" value="PBP_like_2"/>
    <property type="match status" value="1"/>
</dbReference>
<sequence length="249" mass="26407">MKTTVIALAVIAIAVIVSVIVITSAPAGLRVATTTSLYDTELWDYLETIFEERYDVDLQITAKGTGMALELGQRGDVDVVTVHDPLQEAAFIAGGYAVEAAGYGAERVPWAYNYFIIVGPEADSAGIGGGNLTPEEAFQKIQQVGEDDPETVKFISRGDNSGTHGKEKAIWAAAGYNYTADIQGTGADAGWYIEAGTGMGATLNIAKELMAYTLTDKGTFLAYQGDLDLASLVDTGDILLNVYSVIICK</sequence>
<dbReference type="SUPFAM" id="SSF53850">
    <property type="entry name" value="Periplasmic binding protein-like II"/>
    <property type="match status" value="1"/>
</dbReference>
<keyword evidence="1" id="KW-0812">Transmembrane</keyword>
<dbReference type="Gene3D" id="3.40.190.10">
    <property type="entry name" value="Periplasmic binding protein-like II"/>
    <property type="match status" value="2"/>
</dbReference>
<accession>X0YQR2</accession>
<dbReference type="PANTHER" id="PTHR37945:SF1">
    <property type="entry name" value="EXTRACELLULAR TUNGSTATE BINDING PROTEIN"/>
    <property type="match status" value="1"/>
</dbReference>
<evidence type="ECO:0000256" key="1">
    <source>
        <dbReference type="SAM" id="Phobius"/>
    </source>
</evidence>
<dbReference type="InterPro" id="IPR052738">
    <property type="entry name" value="ABC-Tungstate_binding"/>
</dbReference>
<keyword evidence="1" id="KW-1133">Transmembrane helix</keyword>
<protein>
    <recommendedName>
        <fullName evidence="2">PBP domain-containing protein</fullName>
    </recommendedName>
</protein>